<protein>
    <submittedName>
        <fullName evidence="2">Uncharacterized protein</fullName>
    </submittedName>
</protein>
<feature type="compositionally biased region" description="Basic and acidic residues" evidence="1">
    <location>
        <begin position="39"/>
        <end position="55"/>
    </location>
</feature>
<organism evidence="2 3">
    <name type="scientific">Ignelater luminosus</name>
    <name type="common">Cucubano</name>
    <name type="synonym">Pyrophorus luminosus</name>
    <dbReference type="NCBI Taxonomy" id="2038154"/>
    <lineage>
        <taxon>Eukaryota</taxon>
        <taxon>Metazoa</taxon>
        <taxon>Ecdysozoa</taxon>
        <taxon>Arthropoda</taxon>
        <taxon>Hexapoda</taxon>
        <taxon>Insecta</taxon>
        <taxon>Pterygota</taxon>
        <taxon>Neoptera</taxon>
        <taxon>Endopterygota</taxon>
        <taxon>Coleoptera</taxon>
        <taxon>Polyphaga</taxon>
        <taxon>Elateriformia</taxon>
        <taxon>Elateroidea</taxon>
        <taxon>Elateridae</taxon>
        <taxon>Agrypninae</taxon>
        <taxon>Pyrophorini</taxon>
        <taxon>Ignelater</taxon>
    </lineage>
</organism>
<comment type="caution">
    <text evidence="2">The sequence shown here is derived from an EMBL/GenBank/DDBJ whole genome shotgun (WGS) entry which is preliminary data.</text>
</comment>
<gene>
    <name evidence="2" type="ORF">ILUMI_07481</name>
</gene>
<evidence type="ECO:0000256" key="1">
    <source>
        <dbReference type="SAM" id="MobiDB-lite"/>
    </source>
</evidence>
<keyword evidence="3" id="KW-1185">Reference proteome</keyword>
<accession>A0A8K0GGB0</accession>
<feature type="region of interest" description="Disordered" evidence="1">
    <location>
        <begin position="31"/>
        <end position="61"/>
    </location>
</feature>
<dbReference type="Proteomes" id="UP000801492">
    <property type="component" value="Unassembled WGS sequence"/>
</dbReference>
<evidence type="ECO:0000313" key="3">
    <source>
        <dbReference type="Proteomes" id="UP000801492"/>
    </source>
</evidence>
<feature type="non-terminal residue" evidence="2">
    <location>
        <position position="1"/>
    </location>
</feature>
<dbReference type="AlphaFoldDB" id="A0A8K0GGB0"/>
<name>A0A8K0GGB0_IGNLU</name>
<reference evidence="2" key="1">
    <citation type="submission" date="2019-08" db="EMBL/GenBank/DDBJ databases">
        <title>The genome of the North American firefly Photinus pyralis.</title>
        <authorList>
            <consortium name="Photinus pyralis genome working group"/>
            <person name="Fallon T.R."/>
            <person name="Sander Lower S.E."/>
            <person name="Weng J.-K."/>
        </authorList>
    </citation>
    <scope>NUCLEOTIDE SEQUENCE</scope>
    <source>
        <strain evidence="2">TRF0915ILg1</strain>
        <tissue evidence="2">Whole body</tissue>
    </source>
</reference>
<evidence type="ECO:0000313" key="2">
    <source>
        <dbReference type="EMBL" id="KAF2898694.1"/>
    </source>
</evidence>
<sequence length="71" mass="8233">EWRTLTLYQSFTTESSLEGQDNDLLQKQVETLSQDEDGPEKGDPEQTAESMERAHANPPKRAKFEWYLNNC</sequence>
<dbReference type="EMBL" id="VTPC01003347">
    <property type="protein sequence ID" value="KAF2898694.1"/>
    <property type="molecule type" value="Genomic_DNA"/>
</dbReference>
<proteinExistence type="predicted"/>